<keyword evidence="5" id="KW-0255">Endonuclease</keyword>
<evidence type="ECO:0000256" key="3">
    <source>
        <dbReference type="ARBA" id="ARBA00022695"/>
    </source>
</evidence>
<feature type="domain" description="Reverse transcriptase" evidence="9">
    <location>
        <begin position="846"/>
        <end position="1013"/>
    </location>
</feature>
<evidence type="ECO:0000256" key="4">
    <source>
        <dbReference type="ARBA" id="ARBA00022722"/>
    </source>
</evidence>
<evidence type="ECO:0000313" key="10">
    <source>
        <dbReference type="EMBL" id="KAE9304750.1"/>
    </source>
</evidence>
<dbReference type="FunFam" id="3.10.10.10:FF:000007">
    <property type="entry name" value="Retrovirus-related Pol polyprotein from transposon 17.6-like Protein"/>
    <property type="match status" value="1"/>
</dbReference>
<dbReference type="GO" id="GO:0006508">
    <property type="term" value="P:proteolysis"/>
    <property type="evidence" value="ECO:0007669"/>
    <property type="project" value="UniProtKB-KW"/>
</dbReference>
<dbReference type="GO" id="GO:0003964">
    <property type="term" value="F:RNA-directed DNA polymerase activity"/>
    <property type="evidence" value="ECO:0007669"/>
    <property type="project" value="UniProtKB-KW"/>
</dbReference>
<dbReference type="GO" id="GO:0004519">
    <property type="term" value="F:endonuclease activity"/>
    <property type="evidence" value="ECO:0007669"/>
    <property type="project" value="UniProtKB-KW"/>
</dbReference>
<protein>
    <recommendedName>
        <fullName evidence="9">Reverse transcriptase domain-containing protein</fullName>
    </recommendedName>
</protein>
<name>A0A6A4DA80_9STRA</name>
<keyword evidence="2" id="KW-0808">Transferase</keyword>
<dbReference type="Gene3D" id="2.40.70.10">
    <property type="entry name" value="Acid Proteases"/>
    <property type="match status" value="1"/>
</dbReference>
<feature type="compositionally biased region" description="Basic and acidic residues" evidence="8">
    <location>
        <begin position="746"/>
        <end position="768"/>
    </location>
</feature>
<evidence type="ECO:0000256" key="6">
    <source>
        <dbReference type="ARBA" id="ARBA00022801"/>
    </source>
</evidence>
<dbReference type="PANTHER" id="PTHR24559">
    <property type="entry name" value="TRANSPOSON TY3-I GAG-POL POLYPROTEIN"/>
    <property type="match status" value="1"/>
</dbReference>
<reference evidence="10 11" key="1">
    <citation type="submission" date="2018-08" db="EMBL/GenBank/DDBJ databases">
        <title>Genomic investigation of the strawberry pathogen Phytophthora fragariae indicates pathogenicity is determined by transcriptional variation in three key races.</title>
        <authorList>
            <person name="Adams T.M."/>
            <person name="Armitage A.D."/>
            <person name="Sobczyk M.K."/>
            <person name="Bates H.J."/>
            <person name="Dunwell J.M."/>
            <person name="Nellist C.F."/>
            <person name="Harrison R.J."/>
        </authorList>
    </citation>
    <scope>NUCLEOTIDE SEQUENCE [LARGE SCALE GENOMIC DNA]</scope>
    <source>
        <strain evidence="10 11">SCRP333</strain>
    </source>
</reference>
<evidence type="ECO:0000256" key="5">
    <source>
        <dbReference type="ARBA" id="ARBA00022759"/>
    </source>
</evidence>
<feature type="compositionally biased region" description="Basic and acidic residues" evidence="8">
    <location>
        <begin position="317"/>
        <end position="326"/>
    </location>
</feature>
<organism evidence="10 11">
    <name type="scientific">Phytophthora rubi</name>
    <dbReference type="NCBI Taxonomy" id="129364"/>
    <lineage>
        <taxon>Eukaryota</taxon>
        <taxon>Sar</taxon>
        <taxon>Stramenopiles</taxon>
        <taxon>Oomycota</taxon>
        <taxon>Peronosporomycetes</taxon>
        <taxon>Peronosporales</taxon>
        <taxon>Peronosporaceae</taxon>
        <taxon>Phytophthora</taxon>
    </lineage>
</organism>
<dbReference type="PROSITE" id="PS50878">
    <property type="entry name" value="RT_POL"/>
    <property type="match status" value="1"/>
</dbReference>
<proteinExistence type="predicted"/>
<feature type="region of interest" description="Disordered" evidence="8">
    <location>
        <begin position="743"/>
        <end position="768"/>
    </location>
</feature>
<dbReference type="InterPro" id="IPR000477">
    <property type="entry name" value="RT_dom"/>
</dbReference>
<evidence type="ECO:0000256" key="8">
    <source>
        <dbReference type="SAM" id="MobiDB-lite"/>
    </source>
</evidence>
<dbReference type="PANTHER" id="PTHR24559:SF444">
    <property type="entry name" value="REVERSE TRANSCRIPTASE DOMAIN-CONTAINING PROTEIN"/>
    <property type="match status" value="1"/>
</dbReference>
<dbReference type="CDD" id="cd00303">
    <property type="entry name" value="retropepsin_like"/>
    <property type="match status" value="1"/>
</dbReference>
<keyword evidence="1" id="KW-0645">Protease</keyword>
<dbReference type="FunFam" id="3.10.10.10:FF:000002">
    <property type="entry name" value="Retrovirus-related Pol polyprotein from transposon 17.6-like protein"/>
    <property type="match status" value="1"/>
</dbReference>
<feature type="compositionally biased region" description="Basic and acidic residues" evidence="8">
    <location>
        <begin position="243"/>
        <end position="252"/>
    </location>
</feature>
<dbReference type="InterPro" id="IPR001969">
    <property type="entry name" value="Aspartic_peptidase_AS"/>
</dbReference>
<dbReference type="Proteomes" id="UP000434957">
    <property type="component" value="Unassembled WGS sequence"/>
</dbReference>
<keyword evidence="4" id="KW-0540">Nuclease</keyword>
<gene>
    <name evidence="10" type="ORF">PR003_g21682</name>
</gene>
<dbReference type="InterPro" id="IPR043128">
    <property type="entry name" value="Rev_trsase/Diguanyl_cyclase"/>
</dbReference>
<evidence type="ECO:0000256" key="2">
    <source>
        <dbReference type="ARBA" id="ARBA00022679"/>
    </source>
</evidence>
<evidence type="ECO:0000256" key="1">
    <source>
        <dbReference type="ARBA" id="ARBA00022670"/>
    </source>
</evidence>
<dbReference type="SUPFAM" id="SSF50630">
    <property type="entry name" value="Acid proteases"/>
    <property type="match status" value="1"/>
</dbReference>
<keyword evidence="7" id="KW-0695">RNA-directed DNA polymerase</keyword>
<dbReference type="PROSITE" id="PS00141">
    <property type="entry name" value="ASP_PROTEASE"/>
    <property type="match status" value="1"/>
</dbReference>
<dbReference type="InterPro" id="IPR021109">
    <property type="entry name" value="Peptidase_aspartic_dom_sf"/>
</dbReference>
<keyword evidence="11" id="KW-1185">Reference proteome</keyword>
<feature type="region of interest" description="Disordered" evidence="8">
    <location>
        <begin position="243"/>
        <end position="262"/>
    </location>
</feature>
<dbReference type="InterPro" id="IPR053134">
    <property type="entry name" value="RNA-dir_DNA_polymerase"/>
</dbReference>
<dbReference type="Pfam" id="PF00078">
    <property type="entry name" value="RVT_1"/>
    <property type="match status" value="1"/>
</dbReference>
<evidence type="ECO:0000313" key="11">
    <source>
        <dbReference type="Proteomes" id="UP000434957"/>
    </source>
</evidence>
<evidence type="ECO:0000256" key="7">
    <source>
        <dbReference type="ARBA" id="ARBA00022918"/>
    </source>
</evidence>
<dbReference type="Gene3D" id="3.30.70.270">
    <property type="match status" value="1"/>
</dbReference>
<feature type="region of interest" description="Disordered" evidence="8">
    <location>
        <begin position="312"/>
        <end position="331"/>
    </location>
</feature>
<dbReference type="SUPFAM" id="SSF56672">
    <property type="entry name" value="DNA/RNA polymerases"/>
    <property type="match status" value="1"/>
</dbReference>
<dbReference type="GO" id="GO:0004190">
    <property type="term" value="F:aspartic-type endopeptidase activity"/>
    <property type="evidence" value="ECO:0007669"/>
    <property type="project" value="InterPro"/>
</dbReference>
<keyword evidence="6" id="KW-0378">Hydrolase</keyword>
<evidence type="ECO:0000259" key="9">
    <source>
        <dbReference type="PROSITE" id="PS50878"/>
    </source>
</evidence>
<sequence>MKRSDESKMKRGRTWVYRAADAELAEPKNGDGMKESPVVGVCDKVSEFVEEKADDKKTESIARVENVVAVNETVAKEWKESVVVSVPGPKNESGLRTVPDEGDKVELFGETVKVGADEDEQGSTVELLPLKRLFSDDELGAMEKCAPGQEVTVLAGTDVAVEKEEFDKELEDRLYPLDEVELQERVKKIAEARKELSIEEMASYLGLPVDVLQRTKGASKEEMTSPEYWQDWFEKTLKSSTEAKRTNRDFRDASTVPEPARTNSTSAIVERFGLPPEGVKKIEKNVLPENEMDAKDAEAVVYLNIGVPASDGSVEDSAVRGSKDGEEPTVETSPLVIRALGRKTVYEWLKKVRDGGTPRGPSSRDHVPEVDWVQLLTVTSGLAKRDSVPLPDRVTFSEWVERYYSKCGELAWKKLPAPEADKASPKEEKEPRTKELVDFDSSCLYVEVADAVHGVGLYPKREEDISHYVEVVRPGRLALERSEKRGLIEVVTVELPNGFGLRRDEAEEMDEPEVVPGGRRVVCAVGGYEALSGGFIDCLPSRILADTGATLSLVDKLVLKRLGRARETLRPYEGLVRSSSGHKLRIRGWITLPVRLGSLAANLNLLVAEQLNCDAILGVDALAVFGAVIDVEERTKTLKALVTTKVIGDVGDKATVLVEGSLGLPPTLCVARTLCTVHKGQVIVEVCNASTDENWIRKGTVAAATSVIPESAFTPVEPPAKRPALTKSVSGDLKEGVAAETVKTMSEGRPDRPAEIVEAPKPEIPPDKGMEADFSDSALSDEQKSLFQDELNGFCDMFVGSSKKPGRAELLKFEIDTGDSKPIKQQPYRVSGAEGEVMEAEVDQYLEMGFIRPSHSPWASPVLMIRKPDGGIRFCIDYRKLNAVTVKDWYPMPLIDDILDMLGGAKLFSTMDIASGYWNVPMHEDSVAKTAFTCKYGLYEWLVMPFGLCNAVPAFERLVETVLVDLKWRVCLVYVDDCVVFCDDFPSHLFRVRQVLTRFREAGFKLKMMKCHW</sequence>
<accession>A0A6A4DA80</accession>
<dbReference type="InterPro" id="IPR043502">
    <property type="entry name" value="DNA/RNA_pol_sf"/>
</dbReference>
<dbReference type="CDD" id="cd01647">
    <property type="entry name" value="RT_LTR"/>
    <property type="match status" value="1"/>
</dbReference>
<comment type="caution">
    <text evidence="10">The sequence shown here is derived from an EMBL/GenBank/DDBJ whole genome shotgun (WGS) entry which is preliminary data.</text>
</comment>
<dbReference type="Gene3D" id="3.10.10.10">
    <property type="entry name" value="HIV Type 1 Reverse Transcriptase, subunit A, domain 1"/>
    <property type="match status" value="1"/>
</dbReference>
<dbReference type="EMBL" id="QXFT01002057">
    <property type="protein sequence ID" value="KAE9304750.1"/>
    <property type="molecule type" value="Genomic_DNA"/>
</dbReference>
<dbReference type="AlphaFoldDB" id="A0A6A4DA80"/>
<keyword evidence="3" id="KW-0548">Nucleotidyltransferase</keyword>